<evidence type="ECO:0000256" key="5">
    <source>
        <dbReference type="ARBA" id="ARBA00012483"/>
    </source>
</evidence>
<evidence type="ECO:0000256" key="11">
    <source>
        <dbReference type="ARBA" id="ARBA00022787"/>
    </source>
</evidence>
<evidence type="ECO:0000256" key="9">
    <source>
        <dbReference type="ARBA" id="ARBA00022771"/>
    </source>
</evidence>
<dbReference type="InterPro" id="IPR011016">
    <property type="entry name" value="Znf_RING-CH"/>
</dbReference>
<comment type="catalytic activity">
    <reaction evidence="1">
        <text>S-ubiquitinyl-[E2 ubiquitin-conjugating enzyme]-L-cysteine + [acceptor protein]-L-lysine = [E2 ubiquitin-conjugating enzyme]-L-cysteine + N(6)-ubiquitinyl-[acceptor protein]-L-lysine.</text>
        <dbReference type="EC" id="2.3.2.27"/>
    </reaction>
</comment>
<dbReference type="PANTHER" id="PTHR46283">
    <property type="entry name" value="E3 UBIQUITIN-PROTEIN LIGASE MARCH5"/>
    <property type="match status" value="1"/>
</dbReference>
<evidence type="ECO:0000256" key="8">
    <source>
        <dbReference type="ARBA" id="ARBA00022723"/>
    </source>
</evidence>
<evidence type="ECO:0000256" key="2">
    <source>
        <dbReference type="ARBA" id="ARBA00004225"/>
    </source>
</evidence>
<evidence type="ECO:0000256" key="4">
    <source>
        <dbReference type="ARBA" id="ARBA00004906"/>
    </source>
</evidence>
<feature type="transmembrane region" description="Helical" evidence="21">
    <location>
        <begin position="244"/>
        <end position="263"/>
    </location>
</feature>
<dbReference type="AlphaFoldDB" id="A0A9P0LNT7"/>
<evidence type="ECO:0000256" key="18">
    <source>
        <dbReference type="ARBA" id="ARBA00043185"/>
    </source>
</evidence>
<keyword evidence="10" id="KW-0833">Ubl conjugation pathway</keyword>
<accession>A0A9P0LNT7</accession>
<dbReference type="CDD" id="cd16701">
    <property type="entry name" value="RING_CH-C4HC3_MARCH5"/>
    <property type="match status" value="1"/>
</dbReference>
<evidence type="ECO:0000256" key="15">
    <source>
        <dbReference type="ARBA" id="ARBA00023136"/>
    </source>
</evidence>
<keyword evidence="12" id="KW-0862">Zinc</keyword>
<dbReference type="GO" id="GO:0005741">
    <property type="term" value="C:mitochondrial outer membrane"/>
    <property type="evidence" value="ECO:0007669"/>
    <property type="project" value="UniProtKB-SubCell"/>
</dbReference>
<comment type="subcellular location">
    <subcellularLocation>
        <location evidence="2">Mitochondrion membrane</location>
        <topology evidence="2">Multi-pass membrane protein</topology>
    </subcellularLocation>
    <subcellularLocation>
        <location evidence="3">Mitochondrion outer membrane</location>
    </subcellularLocation>
</comment>
<proteinExistence type="predicted"/>
<protein>
    <recommendedName>
        <fullName evidence="16">E3 ubiquitin-protein ligase MARCHF5</fullName>
        <ecNumber evidence="5">2.3.2.27</ecNumber>
    </recommendedName>
    <alternativeName>
        <fullName evidence="18">Membrane-associated RING finger protein 5</fullName>
    </alternativeName>
    <alternativeName>
        <fullName evidence="17">Membrane-associated RING-CH protein V</fullName>
    </alternativeName>
    <alternativeName>
        <fullName evidence="19">RING-type E3 ubiquitin transferase MARCHF5</fullName>
    </alternativeName>
</protein>
<keyword evidence="9" id="KW-0863">Zinc-finger</keyword>
<feature type="transmembrane region" description="Helical" evidence="21">
    <location>
        <begin position="99"/>
        <end position="120"/>
    </location>
</feature>
<evidence type="ECO:0000256" key="3">
    <source>
        <dbReference type="ARBA" id="ARBA00004294"/>
    </source>
</evidence>
<keyword evidence="6" id="KW-0808">Transferase</keyword>
<evidence type="ECO:0000259" key="22">
    <source>
        <dbReference type="PROSITE" id="PS51292"/>
    </source>
</evidence>
<evidence type="ECO:0000256" key="10">
    <source>
        <dbReference type="ARBA" id="ARBA00022786"/>
    </source>
</evidence>
<evidence type="ECO:0000256" key="19">
    <source>
        <dbReference type="ARBA" id="ARBA00043231"/>
    </source>
</evidence>
<dbReference type="PROSITE" id="PS51292">
    <property type="entry name" value="ZF_RING_CH"/>
    <property type="match status" value="1"/>
</dbReference>
<dbReference type="Proteomes" id="UP001152888">
    <property type="component" value="Unassembled WGS sequence"/>
</dbReference>
<evidence type="ECO:0000256" key="21">
    <source>
        <dbReference type="SAM" id="Phobius"/>
    </source>
</evidence>
<dbReference type="FunFam" id="3.30.40.10:FF:000262">
    <property type="entry name" value="E3 ubiquitin-protein ligase MARCH5"/>
    <property type="match status" value="1"/>
</dbReference>
<dbReference type="Pfam" id="PF12906">
    <property type="entry name" value="RINGv"/>
    <property type="match status" value="1"/>
</dbReference>
<dbReference type="GO" id="GO:0008270">
    <property type="term" value="F:zinc ion binding"/>
    <property type="evidence" value="ECO:0007669"/>
    <property type="project" value="UniProtKB-KW"/>
</dbReference>
<dbReference type="Gene3D" id="3.30.40.10">
    <property type="entry name" value="Zinc/RING finger domain, C3HC4 (zinc finger)"/>
    <property type="match status" value="1"/>
</dbReference>
<keyword evidence="13 21" id="KW-1133">Transmembrane helix</keyword>
<feature type="compositionally biased region" description="Polar residues" evidence="20">
    <location>
        <begin position="1"/>
        <end position="23"/>
    </location>
</feature>
<dbReference type="OrthoDB" id="5817083at2759"/>
<evidence type="ECO:0000256" key="16">
    <source>
        <dbReference type="ARBA" id="ARBA00040151"/>
    </source>
</evidence>
<keyword evidence="15 21" id="KW-0472">Membrane</keyword>
<reference evidence="23" key="1">
    <citation type="submission" date="2022-03" db="EMBL/GenBank/DDBJ databases">
        <authorList>
            <person name="Sayadi A."/>
        </authorList>
    </citation>
    <scope>NUCLEOTIDE SEQUENCE</scope>
</reference>
<keyword evidence="8" id="KW-0479">Metal-binding</keyword>
<keyword evidence="7 21" id="KW-0812">Transmembrane</keyword>
<dbReference type="SMART" id="SM00744">
    <property type="entry name" value="RINGv"/>
    <property type="match status" value="1"/>
</dbReference>
<evidence type="ECO:0000256" key="17">
    <source>
        <dbReference type="ARBA" id="ARBA00043044"/>
    </source>
</evidence>
<comment type="pathway">
    <text evidence="4">Protein modification; protein ubiquitination.</text>
</comment>
<evidence type="ECO:0000256" key="1">
    <source>
        <dbReference type="ARBA" id="ARBA00000900"/>
    </source>
</evidence>
<evidence type="ECO:0000256" key="6">
    <source>
        <dbReference type="ARBA" id="ARBA00022679"/>
    </source>
</evidence>
<feature type="domain" description="RING-CH-type" evidence="22">
    <location>
        <begin position="33"/>
        <end position="102"/>
    </location>
</feature>
<evidence type="ECO:0000256" key="13">
    <source>
        <dbReference type="ARBA" id="ARBA00022989"/>
    </source>
</evidence>
<gene>
    <name evidence="23" type="ORF">ACAOBT_LOCUS23301</name>
</gene>
<keyword evidence="24" id="KW-1185">Reference proteome</keyword>
<feature type="transmembrane region" description="Helical" evidence="21">
    <location>
        <begin position="127"/>
        <end position="152"/>
    </location>
</feature>
<organism evidence="23 24">
    <name type="scientific">Acanthoscelides obtectus</name>
    <name type="common">Bean weevil</name>
    <name type="synonym">Bruchus obtectus</name>
    <dbReference type="NCBI Taxonomy" id="200917"/>
    <lineage>
        <taxon>Eukaryota</taxon>
        <taxon>Metazoa</taxon>
        <taxon>Ecdysozoa</taxon>
        <taxon>Arthropoda</taxon>
        <taxon>Hexapoda</taxon>
        <taxon>Insecta</taxon>
        <taxon>Pterygota</taxon>
        <taxon>Neoptera</taxon>
        <taxon>Endopterygota</taxon>
        <taxon>Coleoptera</taxon>
        <taxon>Polyphaga</taxon>
        <taxon>Cucujiformia</taxon>
        <taxon>Chrysomeloidea</taxon>
        <taxon>Chrysomelidae</taxon>
        <taxon>Bruchinae</taxon>
        <taxon>Bruchini</taxon>
        <taxon>Acanthoscelides</taxon>
    </lineage>
</organism>
<evidence type="ECO:0000256" key="12">
    <source>
        <dbReference type="ARBA" id="ARBA00022833"/>
    </source>
</evidence>
<evidence type="ECO:0000313" key="24">
    <source>
        <dbReference type="Proteomes" id="UP001152888"/>
    </source>
</evidence>
<dbReference type="EMBL" id="CAKOFQ010007263">
    <property type="protein sequence ID" value="CAH1996635.1"/>
    <property type="molecule type" value="Genomic_DNA"/>
</dbReference>
<dbReference type="SUPFAM" id="SSF57850">
    <property type="entry name" value="RING/U-box"/>
    <property type="match status" value="1"/>
</dbReference>
<keyword evidence="11" id="KW-1000">Mitochondrion outer membrane</keyword>
<evidence type="ECO:0000313" key="23">
    <source>
        <dbReference type="EMBL" id="CAH1996635.1"/>
    </source>
</evidence>
<feature type="transmembrane region" description="Helical" evidence="21">
    <location>
        <begin position="167"/>
        <end position="188"/>
    </location>
</feature>
<evidence type="ECO:0000256" key="14">
    <source>
        <dbReference type="ARBA" id="ARBA00023128"/>
    </source>
</evidence>
<evidence type="ECO:0000256" key="20">
    <source>
        <dbReference type="SAM" id="MobiDB-lite"/>
    </source>
</evidence>
<comment type="caution">
    <text evidence="23">The sequence shown here is derived from an EMBL/GenBank/DDBJ whole genome shotgun (WGS) entry which is preliminary data.</text>
</comment>
<keyword evidence="14" id="KW-0496">Mitochondrion</keyword>
<feature type="region of interest" description="Disordered" evidence="20">
    <location>
        <begin position="1"/>
        <end position="31"/>
    </location>
</feature>
<evidence type="ECO:0000256" key="7">
    <source>
        <dbReference type="ARBA" id="ARBA00022692"/>
    </source>
</evidence>
<sequence length="323" mass="35966">MSTNPNQAPTASRVTSSPNQSKIPEQRPAAAVQSKESARYCWVCFATDEEDREAAWVQPCNCRGTTKWVHQTCLQRWVDEKQKGGNMGKVICPQCQTEYIIVFPNMGVLVLILDTVDSFIYKGCPFLAAGVVVGAIYWCGVTFGAITVMQVIGQKEGLAIMEQSDPLVLLIGLPAIPVALCLGKMITWEDALLSFMRKNVSKIPVIRNLFPFSPCVYRVDAGTNTDASNEEIPSMSNPVSATRVLCGALLMPTIANMFGKFFFDSVKSNFHRTILGGLTFIAIKGCLKIYHKQQQYIRQCQRKILDYTESNISTYLHNNRQNE</sequence>
<dbReference type="EC" id="2.3.2.27" evidence="5"/>
<dbReference type="InterPro" id="IPR013083">
    <property type="entry name" value="Znf_RING/FYVE/PHD"/>
</dbReference>
<name>A0A9P0LNT7_ACAOB</name>
<dbReference type="GO" id="GO:0061630">
    <property type="term" value="F:ubiquitin protein ligase activity"/>
    <property type="evidence" value="ECO:0007669"/>
    <property type="project" value="UniProtKB-EC"/>
</dbReference>